<feature type="transmembrane region" description="Helical" evidence="1">
    <location>
        <begin position="125"/>
        <end position="147"/>
    </location>
</feature>
<keyword evidence="1" id="KW-0812">Transmembrane</keyword>
<protein>
    <recommendedName>
        <fullName evidence="4">Divergent PAP2 family protein</fullName>
    </recommendedName>
</protein>
<feature type="transmembrane region" description="Helical" evidence="1">
    <location>
        <begin position="40"/>
        <end position="60"/>
    </location>
</feature>
<dbReference type="Pfam" id="PF02681">
    <property type="entry name" value="DUF212"/>
    <property type="match status" value="1"/>
</dbReference>
<keyword evidence="1" id="KW-1133">Transmembrane helix</keyword>
<dbReference type="AlphaFoldDB" id="A0A1F5NZX7"/>
<accession>A0A1F5NZX7</accession>
<evidence type="ECO:0008006" key="4">
    <source>
        <dbReference type="Google" id="ProtNLM"/>
    </source>
</evidence>
<name>A0A1F5NZX7_9BACT</name>
<dbReference type="EMBL" id="MFEN01000048">
    <property type="protein sequence ID" value="OGE83185.1"/>
    <property type="molecule type" value="Genomic_DNA"/>
</dbReference>
<feature type="transmembrane region" description="Helical" evidence="1">
    <location>
        <begin position="67"/>
        <end position="84"/>
    </location>
</feature>
<gene>
    <name evidence="2" type="ORF">A2846_03455</name>
</gene>
<comment type="caution">
    <text evidence="2">The sequence shown here is derived from an EMBL/GenBank/DDBJ whole genome shotgun (WGS) entry which is preliminary data.</text>
</comment>
<evidence type="ECO:0000256" key="1">
    <source>
        <dbReference type="SAM" id="Phobius"/>
    </source>
</evidence>
<dbReference type="PANTHER" id="PTHR31446:SF39">
    <property type="entry name" value="ACID PHOSPHATASE_VANADIUM-DEPENDENT HALOPEROXIDASE-RELATED PROTEIN"/>
    <property type="match status" value="1"/>
</dbReference>
<proteinExistence type="predicted"/>
<dbReference type="PANTHER" id="PTHR31446">
    <property type="entry name" value="ACID PHOSPHATASE/VANADIUM-DEPENDENT HALOPEROXIDASE-RELATED PROTEIN"/>
    <property type="match status" value="1"/>
</dbReference>
<dbReference type="Proteomes" id="UP000176339">
    <property type="component" value="Unassembled WGS sequence"/>
</dbReference>
<evidence type="ECO:0000313" key="2">
    <source>
        <dbReference type="EMBL" id="OGE83185.1"/>
    </source>
</evidence>
<sequence>MSIILIAITAFAVSQTIKISTQLFQAGRLSWDLLGWELVWAGGFPSSHSAVIGATITAIAYADGYGLLFGLSVIVGILAIYSLLESRKRELLYEGYFSQSSDGVMKKIIVDQKLLEFSGHTLVEIVAGLTIGVLIAVLGGSVGFVWWR</sequence>
<dbReference type="InterPro" id="IPR003832">
    <property type="entry name" value="DUF212"/>
</dbReference>
<evidence type="ECO:0000313" key="3">
    <source>
        <dbReference type="Proteomes" id="UP000176339"/>
    </source>
</evidence>
<organism evidence="2 3">
    <name type="scientific">Candidatus Doudnabacteria bacterium RIFCSPHIGHO2_01_FULL_49_9</name>
    <dbReference type="NCBI Taxonomy" id="1817827"/>
    <lineage>
        <taxon>Bacteria</taxon>
        <taxon>Candidatus Doudnaibacteriota</taxon>
    </lineage>
</organism>
<reference evidence="2 3" key="1">
    <citation type="journal article" date="2016" name="Nat. Commun.">
        <title>Thousands of microbial genomes shed light on interconnected biogeochemical processes in an aquifer system.</title>
        <authorList>
            <person name="Anantharaman K."/>
            <person name="Brown C.T."/>
            <person name="Hug L.A."/>
            <person name="Sharon I."/>
            <person name="Castelle C.J."/>
            <person name="Probst A.J."/>
            <person name="Thomas B.C."/>
            <person name="Singh A."/>
            <person name="Wilkins M.J."/>
            <person name="Karaoz U."/>
            <person name="Brodie E.L."/>
            <person name="Williams K.H."/>
            <person name="Hubbard S.S."/>
            <person name="Banfield J.F."/>
        </authorList>
    </citation>
    <scope>NUCLEOTIDE SEQUENCE [LARGE SCALE GENOMIC DNA]</scope>
</reference>
<keyword evidence="1" id="KW-0472">Membrane</keyword>